<comment type="caution">
    <text evidence="1">The sequence shown here is derived from an EMBL/GenBank/DDBJ whole genome shotgun (WGS) entry which is preliminary data.</text>
</comment>
<dbReference type="Proteomes" id="UP001168877">
    <property type="component" value="Unassembled WGS sequence"/>
</dbReference>
<protein>
    <submittedName>
        <fullName evidence="1">Uncharacterized protein</fullName>
    </submittedName>
</protein>
<name>A0AA39SIL4_ACESA</name>
<reference evidence="1" key="2">
    <citation type="submission" date="2023-06" db="EMBL/GenBank/DDBJ databases">
        <authorList>
            <person name="Swenson N.G."/>
            <person name="Wegrzyn J.L."/>
            <person name="Mcevoy S.L."/>
        </authorList>
    </citation>
    <scope>NUCLEOTIDE SEQUENCE</scope>
    <source>
        <strain evidence="1">NS2018</strain>
        <tissue evidence="1">Leaf</tissue>
    </source>
</reference>
<accession>A0AA39SIL4</accession>
<organism evidence="1 2">
    <name type="scientific">Acer saccharum</name>
    <name type="common">Sugar maple</name>
    <dbReference type="NCBI Taxonomy" id="4024"/>
    <lineage>
        <taxon>Eukaryota</taxon>
        <taxon>Viridiplantae</taxon>
        <taxon>Streptophyta</taxon>
        <taxon>Embryophyta</taxon>
        <taxon>Tracheophyta</taxon>
        <taxon>Spermatophyta</taxon>
        <taxon>Magnoliopsida</taxon>
        <taxon>eudicotyledons</taxon>
        <taxon>Gunneridae</taxon>
        <taxon>Pentapetalae</taxon>
        <taxon>rosids</taxon>
        <taxon>malvids</taxon>
        <taxon>Sapindales</taxon>
        <taxon>Sapindaceae</taxon>
        <taxon>Hippocastanoideae</taxon>
        <taxon>Acereae</taxon>
        <taxon>Acer</taxon>
    </lineage>
</organism>
<evidence type="ECO:0000313" key="2">
    <source>
        <dbReference type="Proteomes" id="UP001168877"/>
    </source>
</evidence>
<keyword evidence="2" id="KW-1185">Reference proteome</keyword>
<evidence type="ECO:0000313" key="1">
    <source>
        <dbReference type="EMBL" id="KAK0592098.1"/>
    </source>
</evidence>
<dbReference type="EMBL" id="JAUESC010000380">
    <property type="protein sequence ID" value="KAK0592098.1"/>
    <property type="molecule type" value="Genomic_DNA"/>
</dbReference>
<gene>
    <name evidence="1" type="ORF">LWI29_013316</name>
</gene>
<sequence length="165" mass="19287">MIRFSLGDRDSSRYPSIQIDSILLWKETWLFLVSLGLEEVLVARKEWEMEEQRRQIASRERAMAVADRGLVGNRDQRSKERRSFIVADTETVMLKVKDKEKRDIYIQVPYAVGFLVVNPGVDVGAMPDHSCETYFSEDYSSFIDDFQEKSNQMMFDFLERLSVVI</sequence>
<reference evidence="1" key="1">
    <citation type="journal article" date="2022" name="Plant J.">
        <title>Strategies of tolerance reflected in two North American maple genomes.</title>
        <authorList>
            <person name="McEvoy S.L."/>
            <person name="Sezen U.U."/>
            <person name="Trouern-Trend A."/>
            <person name="McMahon S.M."/>
            <person name="Schaberg P.G."/>
            <person name="Yang J."/>
            <person name="Wegrzyn J.L."/>
            <person name="Swenson N.G."/>
        </authorList>
    </citation>
    <scope>NUCLEOTIDE SEQUENCE</scope>
    <source>
        <strain evidence="1">NS2018</strain>
    </source>
</reference>
<proteinExistence type="predicted"/>
<dbReference type="AlphaFoldDB" id="A0AA39SIL4"/>